<comment type="caution">
    <text evidence="3">The sequence shown here is derived from an EMBL/GenBank/DDBJ whole genome shotgun (WGS) entry which is preliminary data.</text>
</comment>
<organism evidence="3 4">
    <name type="scientific">Kitasatospora kazusensis</name>
    <dbReference type="NCBI Taxonomy" id="407974"/>
    <lineage>
        <taxon>Bacteria</taxon>
        <taxon>Bacillati</taxon>
        <taxon>Actinomycetota</taxon>
        <taxon>Actinomycetes</taxon>
        <taxon>Kitasatosporales</taxon>
        <taxon>Streptomycetaceae</taxon>
        <taxon>Kitasatospora</taxon>
    </lineage>
</organism>
<keyword evidence="1" id="KW-0175">Coiled coil</keyword>
<feature type="region of interest" description="Disordered" evidence="2">
    <location>
        <begin position="197"/>
        <end position="243"/>
    </location>
</feature>
<evidence type="ECO:0000313" key="3">
    <source>
        <dbReference type="EMBL" id="GAA1501069.1"/>
    </source>
</evidence>
<reference evidence="3 4" key="1">
    <citation type="journal article" date="2019" name="Int. J. Syst. Evol. Microbiol.">
        <title>The Global Catalogue of Microorganisms (GCM) 10K type strain sequencing project: providing services to taxonomists for standard genome sequencing and annotation.</title>
        <authorList>
            <consortium name="The Broad Institute Genomics Platform"/>
            <consortium name="The Broad Institute Genome Sequencing Center for Infectious Disease"/>
            <person name="Wu L."/>
            <person name="Ma J."/>
        </authorList>
    </citation>
    <scope>NUCLEOTIDE SEQUENCE [LARGE SCALE GENOMIC DNA]</scope>
    <source>
        <strain evidence="3 4">JCM 14560</strain>
    </source>
</reference>
<dbReference type="RefSeq" id="WP_344469740.1">
    <property type="nucleotide sequence ID" value="NZ_BAAANT010000083.1"/>
</dbReference>
<name>A0ABN1ZME6_9ACTN</name>
<evidence type="ECO:0000256" key="1">
    <source>
        <dbReference type="SAM" id="Coils"/>
    </source>
</evidence>
<dbReference type="EMBL" id="BAAANT010000083">
    <property type="protein sequence ID" value="GAA1501069.1"/>
    <property type="molecule type" value="Genomic_DNA"/>
</dbReference>
<evidence type="ECO:0000256" key="2">
    <source>
        <dbReference type="SAM" id="MobiDB-lite"/>
    </source>
</evidence>
<sequence length="243" mass="27373">MALMALAGWLVWRAGLYPGNWRYSLGIKYQENRRDLRAAREKLRQLEQSVGQEQDGARSAVAAAVSSHRLRVRQAELRLARLQDPGHGALRTELAGTLRLYDHVLEVTAEGRITAHPLTKVLIRDEYSPSAGHIYLTLPNGFRQLLTFSLKETPEAEVRAFVVDIHNAFAADKAAKAERKVLIPQARAQLKAAIADTSGQERARQRLGEVRARLKGDTRIPQARRELDAARDRWQQLTGHRPQ</sequence>
<protein>
    <submittedName>
        <fullName evidence="3">Uncharacterized protein</fullName>
    </submittedName>
</protein>
<accession>A0ABN1ZME6</accession>
<evidence type="ECO:0000313" key="4">
    <source>
        <dbReference type="Proteomes" id="UP001422759"/>
    </source>
</evidence>
<feature type="coiled-coil region" evidence="1">
    <location>
        <begin position="29"/>
        <end position="56"/>
    </location>
</feature>
<proteinExistence type="predicted"/>
<dbReference type="Proteomes" id="UP001422759">
    <property type="component" value="Unassembled WGS sequence"/>
</dbReference>
<gene>
    <name evidence="3" type="ORF">GCM10009760_63610</name>
</gene>
<feature type="compositionally biased region" description="Basic and acidic residues" evidence="2">
    <location>
        <begin position="199"/>
        <end position="234"/>
    </location>
</feature>
<keyword evidence="4" id="KW-1185">Reference proteome</keyword>